<feature type="region of interest" description="Disordered" evidence="1">
    <location>
        <begin position="238"/>
        <end position="266"/>
    </location>
</feature>
<evidence type="ECO:0000313" key="3">
    <source>
        <dbReference type="Proteomes" id="UP000054560"/>
    </source>
</evidence>
<feature type="region of interest" description="Disordered" evidence="1">
    <location>
        <begin position="1"/>
        <end position="96"/>
    </location>
</feature>
<feature type="compositionally biased region" description="Basic and acidic residues" evidence="1">
    <location>
        <begin position="240"/>
        <end position="258"/>
    </location>
</feature>
<feature type="compositionally biased region" description="Pro residues" evidence="1">
    <location>
        <begin position="82"/>
        <end position="93"/>
    </location>
</feature>
<protein>
    <submittedName>
        <fullName evidence="2">Uncharacterized protein</fullName>
    </submittedName>
</protein>
<accession>A0A0L0FFK5</accession>
<feature type="compositionally biased region" description="Polar residues" evidence="1">
    <location>
        <begin position="47"/>
        <end position="59"/>
    </location>
</feature>
<evidence type="ECO:0000313" key="2">
    <source>
        <dbReference type="EMBL" id="KNC75549.1"/>
    </source>
</evidence>
<gene>
    <name evidence="2" type="ORF">SARC_11926</name>
</gene>
<feature type="compositionally biased region" description="Polar residues" evidence="1">
    <location>
        <begin position="206"/>
        <end position="215"/>
    </location>
</feature>
<dbReference type="Proteomes" id="UP000054560">
    <property type="component" value="Unassembled WGS sequence"/>
</dbReference>
<feature type="compositionally biased region" description="Polar residues" evidence="1">
    <location>
        <begin position="67"/>
        <end position="79"/>
    </location>
</feature>
<feature type="region of interest" description="Disordered" evidence="1">
    <location>
        <begin position="116"/>
        <end position="216"/>
    </location>
</feature>
<name>A0A0L0FFK5_9EUKA</name>
<feature type="region of interest" description="Disordered" evidence="1">
    <location>
        <begin position="346"/>
        <end position="370"/>
    </location>
</feature>
<feature type="compositionally biased region" description="Polar residues" evidence="1">
    <location>
        <begin position="353"/>
        <end position="366"/>
    </location>
</feature>
<feature type="compositionally biased region" description="Basic and acidic residues" evidence="1">
    <location>
        <begin position="190"/>
        <end position="204"/>
    </location>
</feature>
<evidence type="ECO:0000256" key="1">
    <source>
        <dbReference type="SAM" id="MobiDB-lite"/>
    </source>
</evidence>
<dbReference type="GeneID" id="25912430"/>
<dbReference type="AlphaFoldDB" id="A0A0L0FFK5"/>
<dbReference type="RefSeq" id="XP_014149451.1">
    <property type="nucleotide sequence ID" value="XM_014293976.1"/>
</dbReference>
<dbReference type="EMBL" id="KQ243554">
    <property type="protein sequence ID" value="KNC75549.1"/>
    <property type="molecule type" value="Genomic_DNA"/>
</dbReference>
<feature type="compositionally biased region" description="Basic residues" evidence="1">
    <location>
        <begin position="130"/>
        <end position="151"/>
    </location>
</feature>
<feature type="compositionally biased region" description="Basic and acidic residues" evidence="1">
    <location>
        <begin position="152"/>
        <end position="163"/>
    </location>
</feature>
<feature type="non-terminal residue" evidence="2">
    <location>
        <position position="1"/>
    </location>
</feature>
<proteinExistence type="predicted"/>
<keyword evidence="3" id="KW-1185">Reference proteome</keyword>
<feature type="compositionally biased region" description="Low complexity" evidence="1">
    <location>
        <begin position="9"/>
        <end position="35"/>
    </location>
</feature>
<organism evidence="2 3">
    <name type="scientific">Sphaeroforma arctica JP610</name>
    <dbReference type="NCBI Taxonomy" id="667725"/>
    <lineage>
        <taxon>Eukaryota</taxon>
        <taxon>Ichthyosporea</taxon>
        <taxon>Ichthyophonida</taxon>
        <taxon>Sphaeroforma</taxon>
    </lineage>
</organism>
<sequence length="420" mass="46555">NTLHPESRSGAGTDSGSTTDTNNDNHYTNNVTNNTGKAEASGVADNTIGTLRYTDNTNGTHDRYTDFAQNDTRAQTAQPESPDAPEPTQPPNTQPVVRGSAELQTYTHTQPHEIAHTGAQAHTHTDTHAYSRRHRSERKARRRTGRSTHSKQRTDTDTHKQLREGPGGSDGLENGQKGYGGRGVQAVAELRSDPPHTRTQEDARPNTFTHANLNVPTRADVRGDNLYIATLYNPTATRHAHADTGQTERYHSASEEGHSSPLSLSSIELPSPVERVRLVDRENRDRNIRNRDGLNRNDLGYADGRQQATNVLDAGQDLEGARSTITRPSNDRHTPTRTRGTRMLADSPGGSDIFSSGFSTSAPTSRSDYDNMPEHLSRTLRANVQYLNDGEELYCLWMCRGVYTQVLSTDRQLRIWLRDL</sequence>
<reference evidence="2 3" key="1">
    <citation type="submission" date="2011-02" db="EMBL/GenBank/DDBJ databases">
        <title>The Genome Sequence of Sphaeroforma arctica JP610.</title>
        <authorList>
            <consortium name="The Broad Institute Genome Sequencing Platform"/>
            <person name="Russ C."/>
            <person name="Cuomo C."/>
            <person name="Young S.K."/>
            <person name="Zeng Q."/>
            <person name="Gargeya S."/>
            <person name="Alvarado L."/>
            <person name="Berlin A."/>
            <person name="Chapman S.B."/>
            <person name="Chen Z."/>
            <person name="Freedman E."/>
            <person name="Gellesch M."/>
            <person name="Goldberg J."/>
            <person name="Griggs A."/>
            <person name="Gujja S."/>
            <person name="Heilman E."/>
            <person name="Heiman D."/>
            <person name="Howarth C."/>
            <person name="Mehta T."/>
            <person name="Neiman D."/>
            <person name="Pearson M."/>
            <person name="Roberts A."/>
            <person name="Saif S."/>
            <person name="Shea T."/>
            <person name="Shenoy N."/>
            <person name="Sisk P."/>
            <person name="Stolte C."/>
            <person name="Sykes S."/>
            <person name="White J."/>
            <person name="Yandava C."/>
            <person name="Burger G."/>
            <person name="Gray M.W."/>
            <person name="Holland P.W.H."/>
            <person name="King N."/>
            <person name="Lang F.B.F."/>
            <person name="Roger A.J."/>
            <person name="Ruiz-Trillo I."/>
            <person name="Haas B."/>
            <person name="Nusbaum C."/>
            <person name="Birren B."/>
        </authorList>
    </citation>
    <scope>NUCLEOTIDE SEQUENCE [LARGE SCALE GENOMIC DNA]</scope>
    <source>
        <strain evidence="2 3">JP610</strain>
    </source>
</reference>